<gene>
    <name evidence="11" type="ORF">MSTE_01328</name>
</gene>
<dbReference type="SUPFAM" id="SSF117916">
    <property type="entry name" value="Fe-S cluster assembly (FSCA) domain-like"/>
    <property type="match status" value="1"/>
</dbReference>
<evidence type="ECO:0000256" key="7">
    <source>
        <dbReference type="ARBA" id="ARBA00023004"/>
    </source>
</evidence>
<dbReference type="Pfam" id="PF01883">
    <property type="entry name" value="FeS_assembly_P"/>
    <property type="match status" value="1"/>
</dbReference>
<dbReference type="GO" id="GO:0005524">
    <property type="term" value="F:ATP binding"/>
    <property type="evidence" value="ECO:0007669"/>
    <property type="project" value="UniProtKB-UniRule"/>
</dbReference>
<comment type="similarity">
    <text evidence="9">Belongs to the Mrp/NBP35 ATP-binding proteins family.</text>
</comment>
<dbReference type="FunFam" id="3.40.50.300:FF:000304">
    <property type="entry name" value="Iron-sulfur cluster carrier protein"/>
    <property type="match status" value="1"/>
</dbReference>
<keyword evidence="6 9" id="KW-0067">ATP-binding</keyword>
<accession>A0A1Z4EUN4</accession>
<reference evidence="11 12" key="2">
    <citation type="journal article" date="2017" name="Int. J. Syst. Evol. Microbiol.">
        <title>Mycobacterium stephanolepidis sp. nov., a rapidly growing species related to Mycobacterium chelonae, isolated from marine teleost fish, Stephanolepis cirrhifer.</title>
        <authorList>
            <person name="Fukano H."/>
            <person name="Wada S."/>
            <person name="Kurata O."/>
            <person name="Katayama K."/>
            <person name="Fujiwara N."/>
            <person name="Hoshino Y."/>
        </authorList>
    </citation>
    <scope>NUCLEOTIDE SEQUENCE [LARGE SCALE GENOMIC DNA]</scope>
    <source>
        <strain evidence="11 12">NJB0901</strain>
    </source>
</reference>
<dbReference type="GO" id="GO:0016887">
    <property type="term" value="F:ATP hydrolysis activity"/>
    <property type="evidence" value="ECO:0007669"/>
    <property type="project" value="UniProtKB-UniRule"/>
</dbReference>
<reference evidence="12" key="1">
    <citation type="journal article" date="2017" name="Genome Announc.">
        <title>Complete Genome Sequence of Mycobacterium stephanolepidis.</title>
        <authorList>
            <person name="Fukano H."/>
            <person name="Yoshida M."/>
            <person name="Katayama Y."/>
            <person name="Omatsu T."/>
            <person name="Mizutani T."/>
            <person name="Kurata O."/>
            <person name="Wada S."/>
            <person name="Hoshino Y."/>
        </authorList>
    </citation>
    <scope>NUCLEOTIDE SEQUENCE [LARGE SCALE GENOMIC DNA]</scope>
    <source>
        <strain evidence="12">NJB0901</strain>
    </source>
</reference>
<dbReference type="GO" id="GO:0051539">
    <property type="term" value="F:4 iron, 4 sulfur cluster binding"/>
    <property type="evidence" value="ECO:0007669"/>
    <property type="project" value="TreeGrafter"/>
</dbReference>
<organism evidence="11 12">
    <name type="scientific">[Mycobacterium] stephanolepidis</name>
    <dbReference type="NCBI Taxonomy" id="1520670"/>
    <lineage>
        <taxon>Bacteria</taxon>
        <taxon>Bacillati</taxon>
        <taxon>Actinomycetota</taxon>
        <taxon>Actinomycetes</taxon>
        <taxon>Mycobacteriales</taxon>
        <taxon>Mycobacteriaceae</taxon>
        <taxon>Mycobacteroides</taxon>
    </lineage>
</organism>
<comment type="similarity">
    <text evidence="1">In the N-terminal section; belongs to the MIP18 family.</text>
</comment>
<dbReference type="InterPro" id="IPR019591">
    <property type="entry name" value="Mrp/NBP35_ATP-bd"/>
</dbReference>
<dbReference type="InterPro" id="IPR000808">
    <property type="entry name" value="Mrp-like_CS"/>
</dbReference>
<comment type="function">
    <text evidence="9">Binds and transfers iron-sulfur (Fe-S) clusters to target apoproteins. Can hydrolyze ATP.</text>
</comment>
<dbReference type="InterPro" id="IPR034904">
    <property type="entry name" value="FSCA_dom_sf"/>
</dbReference>
<dbReference type="InterPro" id="IPR027417">
    <property type="entry name" value="P-loop_NTPase"/>
</dbReference>
<evidence type="ECO:0000259" key="10">
    <source>
        <dbReference type="Pfam" id="PF01883"/>
    </source>
</evidence>
<evidence type="ECO:0000256" key="9">
    <source>
        <dbReference type="HAMAP-Rule" id="MF_02040"/>
    </source>
</evidence>
<dbReference type="GO" id="GO:0140663">
    <property type="term" value="F:ATP-dependent FeS chaperone activity"/>
    <property type="evidence" value="ECO:0007669"/>
    <property type="project" value="InterPro"/>
</dbReference>
<evidence type="ECO:0000256" key="8">
    <source>
        <dbReference type="ARBA" id="ARBA00023014"/>
    </source>
</evidence>
<evidence type="ECO:0000256" key="1">
    <source>
        <dbReference type="ARBA" id="ARBA00007352"/>
    </source>
</evidence>
<dbReference type="SUPFAM" id="SSF52540">
    <property type="entry name" value="P-loop containing nucleoside triphosphate hydrolases"/>
    <property type="match status" value="1"/>
</dbReference>
<dbReference type="RefSeq" id="WP_096499893.1">
    <property type="nucleotide sequence ID" value="NZ_AP018165.1"/>
</dbReference>
<dbReference type="EMBL" id="AP018165">
    <property type="protein sequence ID" value="BAX96657.1"/>
    <property type="molecule type" value="Genomic_DNA"/>
</dbReference>
<name>A0A1Z4EUN4_9MYCO</name>
<evidence type="ECO:0000256" key="5">
    <source>
        <dbReference type="ARBA" id="ARBA00022801"/>
    </source>
</evidence>
<dbReference type="AlphaFoldDB" id="A0A1Z4EUN4"/>
<evidence type="ECO:0000256" key="2">
    <source>
        <dbReference type="ARBA" id="ARBA00008205"/>
    </source>
</evidence>
<keyword evidence="3 9" id="KW-0479">Metal-binding</keyword>
<dbReference type="PROSITE" id="PS01215">
    <property type="entry name" value="MRP"/>
    <property type="match status" value="1"/>
</dbReference>
<feature type="domain" description="MIP18 family-like" evidence="10">
    <location>
        <begin position="7"/>
        <end position="78"/>
    </location>
</feature>
<dbReference type="Proteomes" id="UP000217954">
    <property type="component" value="Chromosome"/>
</dbReference>
<dbReference type="InterPro" id="IPR002744">
    <property type="entry name" value="MIP18-like"/>
</dbReference>
<keyword evidence="8 9" id="KW-0411">Iron-sulfur</keyword>
<evidence type="ECO:0000313" key="12">
    <source>
        <dbReference type="Proteomes" id="UP000217954"/>
    </source>
</evidence>
<dbReference type="HAMAP" id="MF_02040">
    <property type="entry name" value="Mrp_NBP35"/>
    <property type="match status" value="1"/>
</dbReference>
<dbReference type="GO" id="GO:0046872">
    <property type="term" value="F:metal ion binding"/>
    <property type="evidence" value="ECO:0007669"/>
    <property type="project" value="UniProtKB-KW"/>
</dbReference>
<dbReference type="KEGG" id="mste:MSTE_01328"/>
<comment type="similarity">
    <text evidence="2">In the C-terminal section; belongs to the Mrp/NBP35 ATP-binding proteins family.</text>
</comment>
<dbReference type="PANTHER" id="PTHR42961">
    <property type="entry name" value="IRON-SULFUR PROTEIN NUBPL"/>
    <property type="match status" value="1"/>
</dbReference>
<dbReference type="InterPro" id="IPR044304">
    <property type="entry name" value="NUBPL-like"/>
</dbReference>
<keyword evidence="5 9" id="KW-0378">Hydrolase</keyword>
<dbReference type="Pfam" id="PF10609">
    <property type="entry name" value="ParA"/>
    <property type="match status" value="1"/>
</dbReference>
<dbReference type="InterPro" id="IPR033756">
    <property type="entry name" value="YlxH/NBP35"/>
</dbReference>
<evidence type="ECO:0000313" key="11">
    <source>
        <dbReference type="EMBL" id="BAX96657.1"/>
    </source>
</evidence>
<dbReference type="PANTHER" id="PTHR42961:SF2">
    <property type="entry name" value="IRON-SULFUR PROTEIN NUBPL"/>
    <property type="match status" value="1"/>
</dbReference>
<dbReference type="Gene3D" id="3.40.50.300">
    <property type="entry name" value="P-loop containing nucleotide triphosphate hydrolases"/>
    <property type="match status" value="1"/>
</dbReference>
<dbReference type="CDD" id="cd02037">
    <property type="entry name" value="Mrp_NBP35"/>
    <property type="match status" value="1"/>
</dbReference>
<evidence type="ECO:0000256" key="6">
    <source>
        <dbReference type="ARBA" id="ARBA00022840"/>
    </source>
</evidence>
<comment type="subunit">
    <text evidence="9">Homodimer.</text>
</comment>
<keyword evidence="12" id="KW-1185">Reference proteome</keyword>
<dbReference type="GO" id="GO:0016226">
    <property type="term" value="P:iron-sulfur cluster assembly"/>
    <property type="evidence" value="ECO:0007669"/>
    <property type="project" value="InterPro"/>
</dbReference>
<keyword evidence="7 9" id="KW-0408">Iron</keyword>
<evidence type="ECO:0000256" key="3">
    <source>
        <dbReference type="ARBA" id="ARBA00022723"/>
    </source>
</evidence>
<evidence type="ECO:0000256" key="4">
    <source>
        <dbReference type="ARBA" id="ARBA00022741"/>
    </source>
</evidence>
<protein>
    <recommendedName>
        <fullName evidence="9">Iron-sulfur cluster carrier protein</fullName>
    </recommendedName>
</protein>
<feature type="binding site" evidence="9">
    <location>
        <begin position="121"/>
        <end position="128"/>
    </location>
    <ligand>
        <name>ATP</name>
        <dbReference type="ChEBI" id="CHEBI:30616"/>
    </ligand>
</feature>
<sequence>MTSELTTAVRSALAGVIDPELRRPITELGMVKDITFDDAHNVEIGIYLTTSGCPKKAEISERVTQAAADVDGVGTVRVLLDVMNDEQRTELRKQLRGDSAEPVIPFAQPGSLTRVYAVASGKGGVGKSSVTVNLAAAMAAKGLSVGLLDADIYGHSVPRMMGTSDRPTQVERMILPPVAHDVKVISIAQFTQGNTPVVWRGPMLHRALQQFLADVFWGDLDVLLLDLPPGTGDVAISVAQLIPGAEILVVTTPQQAAAEVAERAGAIATQTRQRIVGVVENMSWLVLPDGTRMEVFGSGGGDAVAESLTRVVGTKVPLLGQIPLDPAVREGGDDGLPIVLSQPDSAAGQALRAVADKLSTRSRGLAGMSLNIDTARRN</sequence>
<dbReference type="Gene3D" id="3.30.300.130">
    <property type="entry name" value="Fe-S cluster assembly (FSCA)"/>
    <property type="match status" value="1"/>
</dbReference>
<proteinExistence type="inferred from homology"/>
<keyword evidence="4 9" id="KW-0547">Nucleotide-binding</keyword>